<evidence type="ECO:0000256" key="2">
    <source>
        <dbReference type="ARBA" id="ARBA00022840"/>
    </source>
</evidence>
<dbReference type="InterPro" id="IPR003593">
    <property type="entry name" value="AAA+_ATPase"/>
</dbReference>
<dbReference type="SUPFAM" id="SSF52540">
    <property type="entry name" value="P-loop containing nucleoside triphosphate hydrolases"/>
    <property type="match status" value="1"/>
</dbReference>
<proteinExistence type="predicted"/>
<dbReference type="PANTHER" id="PTHR43158:SF2">
    <property type="entry name" value="SKFA PEPTIDE EXPORT ATP-BINDING PROTEIN SKFE"/>
    <property type="match status" value="1"/>
</dbReference>
<name>A0A1H9RNN9_9BACI</name>
<evidence type="ECO:0000313" key="5">
    <source>
        <dbReference type="Proteomes" id="UP000199687"/>
    </source>
</evidence>
<dbReference type="SMART" id="SM00382">
    <property type="entry name" value="AAA"/>
    <property type="match status" value="1"/>
</dbReference>
<reference evidence="4 5" key="1">
    <citation type="submission" date="2016-10" db="EMBL/GenBank/DDBJ databases">
        <authorList>
            <person name="de Groot N.N."/>
        </authorList>
    </citation>
    <scope>NUCLEOTIDE SEQUENCE [LARGE SCALE GENOMIC DNA]</scope>
    <source>
        <strain evidence="4 5">CGMCC 1.7727</strain>
    </source>
</reference>
<feature type="domain" description="ABC transporter" evidence="3">
    <location>
        <begin position="1"/>
        <end position="233"/>
    </location>
</feature>
<dbReference type="InterPro" id="IPR003439">
    <property type="entry name" value="ABC_transporter-like_ATP-bd"/>
</dbReference>
<sequence length="291" mass="34184">MTLSNYLLEVEQLSKSFKYFDFGPVNLKAETGTVIALVGENGSGKSTFFHLILSLLKPDKGTVTCFGQNMHENRSLLENIGYAGNNLYEVYGHLPIKRIAKLVRHWYPQWDDAKYKKMIDKYQINEKERYQNCSTGTKKKIQFIFAMVHSPKLLLLDEPFSGVDIISKRYMKGELLEFMEHPDHTIIISTHQQEEISSLCDIIWLMNRGRIIAEVEKDEINERWRRVWINKLPDMIKQHQLVIDFDEESPSLVTDNFLELEKLLVQENLTYSHQYRLELDEILAYMMEKGR</sequence>
<evidence type="ECO:0000256" key="1">
    <source>
        <dbReference type="ARBA" id="ARBA00022741"/>
    </source>
</evidence>
<dbReference type="GO" id="GO:0005524">
    <property type="term" value="F:ATP binding"/>
    <property type="evidence" value="ECO:0007669"/>
    <property type="project" value="UniProtKB-KW"/>
</dbReference>
<dbReference type="EMBL" id="FOGL01000009">
    <property type="protein sequence ID" value="SER74115.1"/>
    <property type="molecule type" value="Genomic_DNA"/>
</dbReference>
<dbReference type="OrthoDB" id="2960217at2"/>
<keyword evidence="2 4" id="KW-0067">ATP-binding</keyword>
<dbReference type="CDD" id="cd03230">
    <property type="entry name" value="ABC_DR_subfamily_A"/>
    <property type="match status" value="1"/>
</dbReference>
<keyword evidence="1" id="KW-0547">Nucleotide-binding</keyword>
<gene>
    <name evidence="4" type="ORF">SAMN04487944_10969</name>
</gene>
<dbReference type="Pfam" id="PF00005">
    <property type="entry name" value="ABC_tran"/>
    <property type="match status" value="1"/>
</dbReference>
<dbReference type="PANTHER" id="PTHR43158">
    <property type="entry name" value="SKFA PEPTIDE EXPORT ATP-BINDING PROTEIN SKFE"/>
    <property type="match status" value="1"/>
</dbReference>
<dbReference type="AlphaFoldDB" id="A0A1H9RNN9"/>
<protein>
    <submittedName>
        <fullName evidence="4">ABC-2 type transport system ATP-binding protein</fullName>
    </submittedName>
</protein>
<dbReference type="Proteomes" id="UP000199687">
    <property type="component" value="Unassembled WGS sequence"/>
</dbReference>
<dbReference type="PROSITE" id="PS50893">
    <property type="entry name" value="ABC_TRANSPORTER_2"/>
    <property type="match status" value="1"/>
</dbReference>
<accession>A0A1H9RNN9</accession>
<evidence type="ECO:0000259" key="3">
    <source>
        <dbReference type="PROSITE" id="PS50893"/>
    </source>
</evidence>
<evidence type="ECO:0000313" key="4">
    <source>
        <dbReference type="EMBL" id="SER74115.1"/>
    </source>
</evidence>
<dbReference type="GO" id="GO:0016887">
    <property type="term" value="F:ATP hydrolysis activity"/>
    <property type="evidence" value="ECO:0007669"/>
    <property type="project" value="InterPro"/>
</dbReference>
<keyword evidence="5" id="KW-1185">Reference proteome</keyword>
<dbReference type="STRING" id="531814.SAMN04487944_10969"/>
<dbReference type="Gene3D" id="3.40.50.300">
    <property type="entry name" value="P-loop containing nucleotide triphosphate hydrolases"/>
    <property type="match status" value="1"/>
</dbReference>
<organism evidence="4 5">
    <name type="scientific">Gracilibacillus ureilyticus</name>
    <dbReference type="NCBI Taxonomy" id="531814"/>
    <lineage>
        <taxon>Bacteria</taxon>
        <taxon>Bacillati</taxon>
        <taxon>Bacillota</taxon>
        <taxon>Bacilli</taxon>
        <taxon>Bacillales</taxon>
        <taxon>Bacillaceae</taxon>
        <taxon>Gracilibacillus</taxon>
    </lineage>
</organism>
<dbReference type="InterPro" id="IPR027417">
    <property type="entry name" value="P-loop_NTPase"/>
</dbReference>